<dbReference type="InterPro" id="IPR023011">
    <property type="entry name" value="ATP_synth_F0_asu_AS"/>
</dbReference>
<dbReference type="InterPro" id="IPR045082">
    <property type="entry name" value="ATP_syn_F0_a_bact/chloroplast"/>
</dbReference>
<evidence type="ECO:0000256" key="10">
    <source>
        <dbReference type="ARBA" id="ARBA00023310"/>
    </source>
</evidence>
<evidence type="ECO:0000313" key="12">
    <source>
        <dbReference type="EMBL" id="GAI07994.1"/>
    </source>
</evidence>
<dbReference type="EMBL" id="BARV01008770">
    <property type="protein sequence ID" value="GAI07994.1"/>
    <property type="molecule type" value="Genomic_DNA"/>
</dbReference>
<evidence type="ECO:0008006" key="13">
    <source>
        <dbReference type="Google" id="ProtNLM"/>
    </source>
</evidence>
<organism evidence="12">
    <name type="scientific">marine sediment metagenome</name>
    <dbReference type="NCBI Taxonomy" id="412755"/>
    <lineage>
        <taxon>unclassified sequences</taxon>
        <taxon>metagenomes</taxon>
        <taxon>ecological metagenomes</taxon>
    </lineage>
</organism>
<feature type="transmembrane region" description="Helical" evidence="11">
    <location>
        <begin position="160"/>
        <end position="179"/>
    </location>
</feature>
<evidence type="ECO:0000256" key="3">
    <source>
        <dbReference type="ARBA" id="ARBA00022448"/>
    </source>
</evidence>
<evidence type="ECO:0000256" key="6">
    <source>
        <dbReference type="ARBA" id="ARBA00022781"/>
    </source>
</evidence>
<dbReference type="HAMAP" id="MF_01393">
    <property type="entry name" value="ATP_synth_a_bact"/>
    <property type="match status" value="1"/>
</dbReference>
<keyword evidence="5 11" id="KW-0812">Transmembrane</keyword>
<feature type="transmembrane region" description="Helical" evidence="11">
    <location>
        <begin position="243"/>
        <end position="269"/>
    </location>
</feature>
<dbReference type="GO" id="GO:0005886">
    <property type="term" value="C:plasma membrane"/>
    <property type="evidence" value="ECO:0007669"/>
    <property type="project" value="TreeGrafter"/>
</dbReference>
<dbReference type="InterPro" id="IPR035908">
    <property type="entry name" value="F0_ATP_A_sf"/>
</dbReference>
<keyword evidence="9 11" id="KW-0472">Membrane</keyword>
<dbReference type="PROSITE" id="PS00449">
    <property type="entry name" value="ATPASE_A"/>
    <property type="match status" value="1"/>
</dbReference>
<evidence type="ECO:0000256" key="1">
    <source>
        <dbReference type="ARBA" id="ARBA00004141"/>
    </source>
</evidence>
<keyword evidence="10" id="KW-0066">ATP synthesis</keyword>
<keyword evidence="8" id="KW-0406">Ion transport</keyword>
<comment type="subcellular location">
    <subcellularLocation>
        <location evidence="1">Membrane</location>
        <topology evidence="1">Multi-pass membrane protein</topology>
    </subcellularLocation>
</comment>
<keyword evidence="6" id="KW-0375">Hydrogen ion transport</keyword>
<evidence type="ECO:0000256" key="5">
    <source>
        <dbReference type="ARBA" id="ARBA00022692"/>
    </source>
</evidence>
<dbReference type="SUPFAM" id="SSF81336">
    <property type="entry name" value="F1F0 ATP synthase subunit A"/>
    <property type="match status" value="1"/>
</dbReference>
<dbReference type="GO" id="GO:0045259">
    <property type="term" value="C:proton-transporting ATP synthase complex"/>
    <property type="evidence" value="ECO:0007669"/>
    <property type="project" value="UniProtKB-KW"/>
</dbReference>
<gene>
    <name evidence="12" type="ORF">S06H3_17530</name>
</gene>
<dbReference type="GO" id="GO:0042777">
    <property type="term" value="P:proton motive force-driven plasma membrane ATP synthesis"/>
    <property type="evidence" value="ECO:0007669"/>
    <property type="project" value="TreeGrafter"/>
</dbReference>
<comment type="caution">
    <text evidence="12">The sequence shown here is derived from an EMBL/GenBank/DDBJ whole genome shotgun (WGS) entry which is preliminary data.</text>
</comment>
<evidence type="ECO:0000256" key="11">
    <source>
        <dbReference type="SAM" id="Phobius"/>
    </source>
</evidence>
<feature type="transmembrane region" description="Helical" evidence="11">
    <location>
        <begin position="7"/>
        <end position="32"/>
    </location>
</feature>
<name>X1MNQ8_9ZZZZ</name>
<reference evidence="12" key="1">
    <citation type="journal article" date="2014" name="Front. Microbiol.">
        <title>High frequency of phylogenetically diverse reductive dehalogenase-homologous genes in deep subseafloor sedimentary metagenomes.</title>
        <authorList>
            <person name="Kawai M."/>
            <person name="Futagami T."/>
            <person name="Toyoda A."/>
            <person name="Takaki Y."/>
            <person name="Nishi S."/>
            <person name="Hori S."/>
            <person name="Arai W."/>
            <person name="Tsubouchi T."/>
            <person name="Morono Y."/>
            <person name="Uchiyama I."/>
            <person name="Ito T."/>
            <person name="Fujiyama A."/>
            <person name="Inagaki F."/>
            <person name="Takami H."/>
        </authorList>
    </citation>
    <scope>NUCLEOTIDE SEQUENCE</scope>
    <source>
        <strain evidence="12">Expedition CK06-06</strain>
    </source>
</reference>
<dbReference type="CDD" id="cd00310">
    <property type="entry name" value="ATP-synt_Fo_a_6"/>
    <property type="match status" value="1"/>
</dbReference>
<sequence length="301" mass="32246">MARKKFLVIVIVIGLALAVISFIGGGVGAIIAGREPLSIFNVSTPHVELAAGKPFPNLPITNTMIAAWITLLVLLGLFFAATRKMKLIPTGLQNLVEFLCETAANFIEGLAGKENGRRFFPVVVTIFLFVVVNAWIGLIPGFESIKLNGMPLLRNANTDINVPLMLALTSVVAIEYWGFKAKGVSYLKTFANFGPLGQGVMQLFKGKTKAGLSGIFNGIIAAFAGVLEILSHLIRVISFTFRLFGNMTAGLILTGVMIFVVPLVIPSIFYGLEALFGFVQALIFSGLTLVFGYAAVVSAEE</sequence>
<dbReference type="Pfam" id="PF00119">
    <property type="entry name" value="ATP-synt_A"/>
    <property type="match status" value="1"/>
</dbReference>
<proteinExistence type="inferred from homology"/>
<protein>
    <recommendedName>
        <fullName evidence="13">F-ATPase subunit 6</fullName>
    </recommendedName>
</protein>
<feature type="transmembrane region" description="Helical" evidence="11">
    <location>
        <begin position="275"/>
        <end position="296"/>
    </location>
</feature>
<accession>X1MNQ8</accession>
<dbReference type="InterPro" id="IPR000568">
    <property type="entry name" value="ATP_synth_F0_asu"/>
</dbReference>
<dbReference type="Gene3D" id="1.20.120.220">
    <property type="entry name" value="ATP synthase, F0 complex, subunit A"/>
    <property type="match status" value="1"/>
</dbReference>
<feature type="transmembrane region" description="Helical" evidence="11">
    <location>
        <begin position="210"/>
        <end position="231"/>
    </location>
</feature>
<dbReference type="AlphaFoldDB" id="X1MNQ8"/>
<dbReference type="GO" id="GO:0046933">
    <property type="term" value="F:proton-transporting ATP synthase activity, rotational mechanism"/>
    <property type="evidence" value="ECO:0007669"/>
    <property type="project" value="TreeGrafter"/>
</dbReference>
<evidence type="ECO:0000256" key="8">
    <source>
        <dbReference type="ARBA" id="ARBA00023065"/>
    </source>
</evidence>
<feature type="transmembrane region" description="Helical" evidence="11">
    <location>
        <begin position="65"/>
        <end position="82"/>
    </location>
</feature>
<evidence type="ECO:0000256" key="2">
    <source>
        <dbReference type="ARBA" id="ARBA00006810"/>
    </source>
</evidence>
<comment type="similarity">
    <text evidence="2">Belongs to the ATPase A chain family.</text>
</comment>
<evidence type="ECO:0000256" key="4">
    <source>
        <dbReference type="ARBA" id="ARBA00022547"/>
    </source>
</evidence>
<keyword evidence="7 11" id="KW-1133">Transmembrane helix</keyword>
<dbReference type="PANTHER" id="PTHR42823">
    <property type="entry name" value="ATP SYNTHASE SUBUNIT A, CHLOROPLASTIC"/>
    <property type="match status" value="1"/>
</dbReference>
<keyword evidence="3" id="KW-0813">Transport</keyword>
<evidence type="ECO:0000256" key="9">
    <source>
        <dbReference type="ARBA" id="ARBA00023136"/>
    </source>
</evidence>
<feature type="transmembrane region" description="Helical" evidence="11">
    <location>
        <begin position="119"/>
        <end position="140"/>
    </location>
</feature>
<dbReference type="PANTHER" id="PTHR42823:SF3">
    <property type="entry name" value="ATP SYNTHASE SUBUNIT A, CHLOROPLASTIC"/>
    <property type="match status" value="1"/>
</dbReference>
<keyword evidence="4" id="KW-0138">CF(0)</keyword>
<evidence type="ECO:0000256" key="7">
    <source>
        <dbReference type="ARBA" id="ARBA00022989"/>
    </source>
</evidence>